<dbReference type="SUPFAM" id="SSF51905">
    <property type="entry name" value="FAD/NAD(P)-binding domain"/>
    <property type="match status" value="1"/>
</dbReference>
<proteinExistence type="inferred from homology"/>
<dbReference type="AlphaFoldDB" id="A0AAN8F4N0"/>
<dbReference type="InterPro" id="IPR002937">
    <property type="entry name" value="Amino_oxidase"/>
</dbReference>
<evidence type="ECO:0000313" key="7">
    <source>
        <dbReference type="EMBL" id="KAK5970250.1"/>
    </source>
</evidence>
<evidence type="ECO:0000256" key="4">
    <source>
        <dbReference type="ARBA" id="ARBA00038825"/>
    </source>
</evidence>
<dbReference type="GO" id="GO:0016491">
    <property type="term" value="F:oxidoreductase activity"/>
    <property type="evidence" value="ECO:0007669"/>
    <property type="project" value="InterPro"/>
</dbReference>
<gene>
    <name evidence="7" type="ORF">GCK32_000867</name>
</gene>
<evidence type="ECO:0000259" key="6">
    <source>
        <dbReference type="Pfam" id="PF01593"/>
    </source>
</evidence>
<dbReference type="Proteomes" id="UP001331761">
    <property type="component" value="Unassembled WGS sequence"/>
</dbReference>
<evidence type="ECO:0000256" key="2">
    <source>
        <dbReference type="ARBA" id="ARBA00006046"/>
    </source>
</evidence>
<sequence>MQGGFLTLTRRLSTAPKDLYDVVVIGGGHNGLTAAAYLARAGKRVCVLEKRGILGGAAVTEEIIPGFKFSRASYLLSLLRPVVINDLKLKEHGLRYHIRNPSSFTPIRNSEKSLLLGLDMSENCKEIGKFSVGDAEAFPKYEEFMHRIVTALEPLMDEVPLNPHASSKSKLLKNAWRQLKTVRRIGLDNAVDFYELMTAPIAKVMNKWFESDVLKATLGTDGVIGFAASPYDTGTGYVLLHHVLGGLDNRSGSWGYVMGGMGAVSDAIAKAARCHGAELFTDQEVSCILVDNGKAKGVKLRNGTEVHADTVLSNATPRVTFEKLLDKSNLSPEFLSAVRSIDYTSPVTKINVAVRELPSFSCRPNTSNTPQPHHQTTIHMNCESMDVVHEGVNDFRGGRWSRRPVIEMTIPSVVDRSLTPDSSSHVISLFTQYTPYALKDGPWNDERKNHYAKHVFNEIDTYAPNFSSSVVGYEVLPPPDIERIFGLTGGNIFHGSMTLDQLYFTRPVSRFSDFKTPIMGLFLCGSGAHPGGGVTGAPGRLGALTALHR</sequence>
<comment type="similarity">
    <text evidence="2">Belongs to the carotenoid/retinoid oxidoreductase family.</text>
</comment>
<feature type="domain" description="Amine oxidase" evidence="6">
    <location>
        <begin position="251"/>
        <end position="357"/>
    </location>
</feature>
<dbReference type="Gene3D" id="3.50.50.60">
    <property type="entry name" value="FAD/NAD(P)-binding domain"/>
    <property type="match status" value="2"/>
</dbReference>
<organism evidence="7 8">
    <name type="scientific">Trichostrongylus colubriformis</name>
    <name type="common">Black scour worm</name>
    <dbReference type="NCBI Taxonomy" id="6319"/>
    <lineage>
        <taxon>Eukaryota</taxon>
        <taxon>Metazoa</taxon>
        <taxon>Ecdysozoa</taxon>
        <taxon>Nematoda</taxon>
        <taxon>Chromadorea</taxon>
        <taxon>Rhabditida</taxon>
        <taxon>Rhabditina</taxon>
        <taxon>Rhabditomorpha</taxon>
        <taxon>Strongyloidea</taxon>
        <taxon>Trichostrongylidae</taxon>
        <taxon>Trichostrongylus</taxon>
    </lineage>
</organism>
<accession>A0AAN8F4N0</accession>
<evidence type="ECO:0000256" key="1">
    <source>
        <dbReference type="ARBA" id="ARBA00004305"/>
    </source>
</evidence>
<keyword evidence="8" id="KW-1185">Reference proteome</keyword>
<evidence type="ECO:0000256" key="5">
    <source>
        <dbReference type="ARBA" id="ARBA00040298"/>
    </source>
</evidence>
<evidence type="ECO:0000313" key="8">
    <source>
        <dbReference type="Proteomes" id="UP001331761"/>
    </source>
</evidence>
<dbReference type="InterPro" id="IPR036188">
    <property type="entry name" value="FAD/NAD-bd_sf"/>
</dbReference>
<protein>
    <recommendedName>
        <fullName evidence="5">Pyridine nucleotide-disulfide oxidoreductase domain-containing protein 2</fullName>
    </recommendedName>
</protein>
<dbReference type="EMBL" id="WIXE01019201">
    <property type="protein sequence ID" value="KAK5970250.1"/>
    <property type="molecule type" value="Genomic_DNA"/>
</dbReference>
<dbReference type="GO" id="GO:0005759">
    <property type="term" value="C:mitochondrial matrix"/>
    <property type="evidence" value="ECO:0007669"/>
    <property type="project" value="UniProtKB-SubCell"/>
</dbReference>
<dbReference type="Pfam" id="PF01593">
    <property type="entry name" value="Amino_oxidase"/>
    <property type="match status" value="1"/>
</dbReference>
<reference evidence="7 8" key="1">
    <citation type="submission" date="2019-10" db="EMBL/GenBank/DDBJ databases">
        <title>Assembly and Annotation for the nematode Trichostrongylus colubriformis.</title>
        <authorList>
            <person name="Martin J."/>
        </authorList>
    </citation>
    <scope>NUCLEOTIDE SEQUENCE [LARGE SCALE GENOMIC DNA]</scope>
    <source>
        <strain evidence="7">G859</strain>
        <tissue evidence="7">Whole worm</tissue>
    </source>
</reference>
<name>A0AAN8F4N0_TRICO</name>
<dbReference type="PANTHER" id="PTHR10668:SF103">
    <property type="entry name" value="PYRIDINE NUCLEOTIDE-DISULFIDE OXIDOREDUCTASE DOMAIN-CONTAINING PROTEIN 2"/>
    <property type="match status" value="1"/>
</dbReference>
<dbReference type="PANTHER" id="PTHR10668">
    <property type="entry name" value="PHYTOENE DEHYDROGENASE"/>
    <property type="match status" value="1"/>
</dbReference>
<comment type="caution">
    <text evidence="7">The sequence shown here is derived from an EMBL/GenBank/DDBJ whole genome shotgun (WGS) entry which is preliminary data.</text>
</comment>
<comment type="subunit">
    <text evidence="4">Interacts with COX5B; this interaction may contribute to localize PYROXD2 to the inner face of the inner mitochondrial membrane.</text>
</comment>
<comment type="function">
    <text evidence="3">Probable oxidoreductase that may play a role as regulator of mitochondrial function.</text>
</comment>
<dbReference type="Pfam" id="PF13450">
    <property type="entry name" value="NAD_binding_8"/>
    <property type="match status" value="1"/>
</dbReference>
<evidence type="ECO:0000256" key="3">
    <source>
        <dbReference type="ARBA" id="ARBA00037217"/>
    </source>
</evidence>
<comment type="subcellular location">
    <subcellularLocation>
        <location evidence="1">Mitochondrion matrix</location>
    </subcellularLocation>
</comment>